<evidence type="ECO:0000256" key="3">
    <source>
        <dbReference type="PROSITE-ProRule" id="PRU01331"/>
    </source>
</evidence>
<dbReference type="Gene3D" id="3.30.590.10">
    <property type="entry name" value="Glutamine synthetase/guanido kinase, catalytic domain"/>
    <property type="match status" value="1"/>
</dbReference>
<dbReference type="PANTHER" id="PTHR43785:SF12">
    <property type="entry name" value="TYPE-1 GLUTAMINE SYNTHETASE 2"/>
    <property type="match status" value="1"/>
</dbReference>
<dbReference type="EC" id="6.3.1.-" evidence="6"/>
<dbReference type="Gene3D" id="3.10.20.70">
    <property type="entry name" value="Glutamine synthetase, N-terminal domain"/>
    <property type="match status" value="1"/>
</dbReference>
<evidence type="ECO:0000256" key="1">
    <source>
        <dbReference type="ARBA" id="ARBA00009897"/>
    </source>
</evidence>
<evidence type="ECO:0000256" key="2">
    <source>
        <dbReference type="ARBA" id="ARBA00022598"/>
    </source>
</evidence>
<evidence type="ECO:0000256" key="4">
    <source>
        <dbReference type="RuleBase" id="RU000384"/>
    </source>
</evidence>
<protein>
    <submittedName>
        <fullName evidence="6">Glutamine synthetase family protein</fullName>
        <ecNumber evidence="6">6.3.1.-</ecNumber>
    </submittedName>
</protein>
<dbReference type="SUPFAM" id="SSF55931">
    <property type="entry name" value="Glutamine synthetase/guanido kinase"/>
    <property type="match status" value="1"/>
</dbReference>
<dbReference type="RefSeq" id="WP_369778139.1">
    <property type="nucleotide sequence ID" value="NZ_CP165727.1"/>
</dbReference>
<dbReference type="EMBL" id="CP165727">
    <property type="protein sequence ID" value="XDV64916.1"/>
    <property type="molecule type" value="Genomic_DNA"/>
</dbReference>
<dbReference type="PROSITE" id="PS51987">
    <property type="entry name" value="GS_CATALYTIC"/>
    <property type="match status" value="1"/>
</dbReference>
<dbReference type="SMART" id="SM01230">
    <property type="entry name" value="Gln-synt_C"/>
    <property type="match status" value="1"/>
</dbReference>
<gene>
    <name evidence="6" type="ORF">AB5J51_19195</name>
</gene>
<dbReference type="InterPro" id="IPR014746">
    <property type="entry name" value="Gln_synth/guanido_kin_cat_dom"/>
</dbReference>
<dbReference type="PANTHER" id="PTHR43785">
    <property type="entry name" value="GAMMA-GLUTAMYLPUTRESCINE SYNTHETASE"/>
    <property type="match status" value="1"/>
</dbReference>
<organism evidence="6">
    <name type="scientific">Streptomyces sp. R33</name>
    <dbReference type="NCBI Taxonomy" id="3238629"/>
    <lineage>
        <taxon>Bacteria</taxon>
        <taxon>Bacillati</taxon>
        <taxon>Actinomycetota</taxon>
        <taxon>Actinomycetes</taxon>
        <taxon>Kitasatosporales</taxon>
        <taxon>Streptomycetaceae</taxon>
        <taxon>Streptomyces</taxon>
    </lineage>
</organism>
<dbReference type="InterPro" id="IPR008146">
    <property type="entry name" value="Gln_synth_cat_dom"/>
</dbReference>
<name>A0AB39Y612_9ACTN</name>
<proteinExistence type="inferred from homology"/>
<dbReference type="GO" id="GO:0004356">
    <property type="term" value="F:glutamine synthetase activity"/>
    <property type="evidence" value="ECO:0007669"/>
    <property type="project" value="InterPro"/>
</dbReference>
<dbReference type="SUPFAM" id="SSF54368">
    <property type="entry name" value="Glutamine synthetase, N-terminal domain"/>
    <property type="match status" value="1"/>
</dbReference>
<comment type="similarity">
    <text evidence="1 3 4">Belongs to the glutamine synthetase family.</text>
</comment>
<dbReference type="InterPro" id="IPR036651">
    <property type="entry name" value="Gln_synt_N_sf"/>
</dbReference>
<evidence type="ECO:0000313" key="6">
    <source>
        <dbReference type="EMBL" id="XDV64916.1"/>
    </source>
</evidence>
<keyword evidence="2 6" id="KW-0436">Ligase</keyword>
<dbReference type="GO" id="GO:0006542">
    <property type="term" value="P:glutamine biosynthetic process"/>
    <property type="evidence" value="ECO:0007669"/>
    <property type="project" value="InterPro"/>
</dbReference>
<feature type="domain" description="GS catalytic" evidence="5">
    <location>
        <begin position="157"/>
        <end position="523"/>
    </location>
</feature>
<sequence length="523" mass="55970">MTKPTTAREAGERRYARFATGSVGFVERHGLWNAEQRAAADALEETLSGLEFVRVGFGDPHGLMRSKTLTVDAFRTALRNGIDMSPGPFVFDTGHAVGVDFFAPGGGIGIPELTGAGDFLIVPDPLTFKVLPYTEAATGWVIADEYLRDGSAHPLSSRAVLRRQCARAAERGLSYVVGLEVEWYVTRLADAREHGPAAASATAAAAVGGFGVQGEPPAVEPVNSGYQFNLDTFTDGLMHVITPLARALRELGLPLRTVEHESGPGQLEFTFSPMNGLDAADAMLLFRTVAKQVCARLGHHASFMALPRLERFDPSGWHLHQSLFDTAADRNAFVPQEGAALLSDEGLGYVAGLLEHAADIALFAIPTVNGYRRLDEQFSLSPDRVVWSAENRGALVRVLGGPGEESTHLENRIGEPCANPYLYLGSQLAAGLDGIVRGLRPGGLAQDPHAPTEAALPRDLAEAVAAMEGSALARDLLGKPLHDCLAQLKRSEVSRFGAWLAGSDPAGPGETTVWEHREYFGAY</sequence>
<dbReference type="AlphaFoldDB" id="A0AB39Y612"/>
<evidence type="ECO:0000259" key="5">
    <source>
        <dbReference type="PROSITE" id="PS51987"/>
    </source>
</evidence>
<reference evidence="6" key="1">
    <citation type="submission" date="2024-08" db="EMBL/GenBank/DDBJ databases">
        <authorList>
            <person name="Yu S.T."/>
        </authorList>
    </citation>
    <scope>NUCLEOTIDE SEQUENCE</scope>
    <source>
        <strain evidence="6">R33</strain>
    </source>
</reference>
<accession>A0AB39Y612</accession>
<dbReference type="Pfam" id="PF00120">
    <property type="entry name" value="Gln-synt_C"/>
    <property type="match status" value="1"/>
</dbReference>